<dbReference type="PIRSF" id="PIRSF000728">
    <property type="entry name" value="NAGK"/>
    <property type="match status" value="1"/>
</dbReference>
<keyword evidence="13" id="KW-1185">Reference proteome</keyword>
<proteinExistence type="predicted"/>
<organism evidence="12 13">
    <name type="scientific">Streptomyces himastatinicus ATCC 53653</name>
    <dbReference type="NCBI Taxonomy" id="457427"/>
    <lineage>
        <taxon>Bacteria</taxon>
        <taxon>Bacillati</taxon>
        <taxon>Actinomycetota</taxon>
        <taxon>Actinomycetes</taxon>
        <taxon>Kitasatosporales</taxon>
        <taxon>Streptomycetaceae</taxon>
        <taxon>Streptomyces</taxon>
        <taxon>Streptomyces violaceusniger group</taxon>
    </lineage>
</organism>
<evidence type="ECO:0000256" key="10">
    <source>
        <dbReference type="SAM" id="MobiDB-lite"/>
    </source>
</evidence>
<dbReference type="Proteomes" id="UP000003963">
    <property type="component" value="Unassembled WGS sequence"/>
</dbReference>
<dbReference type="InterPro" id="IPR001048">
    <property type="entry name" value="Asp/Glu/Uridylate_kinase"/>
</dbReference>
<dbReference type="Gene3D" id="3.40.1160.10">
    <property type="entry name" value="Acetylglutamate kinase-like"/>
    <property type="match status" value="1"/>
</dbReference>
<gene>
    <name evidence="12" type="ORF">SSOG_08487</name>
</gene>
<keyword evidence="6" id="KW-0547">Nucleotide-binding</keyword>
<dbReference type="InterPro" id="IPR036393">
    <property type="entry name" value="AceGlu_kinase-like_sf"/>
</dbReference>
<dbReference type="GO" id="GO:0005737">
    <property type="term" value="C:cytoplasm"/>
    <property type="evidence" value="ECO:0007669"/>
    <property type="project" value="InterPro"/>
</dbReference>
<feature type="region of interest" description="Disordered" evidence="10">
    <location>
        <begin position="289"/>
        <end position="317"/>
    </location>
</feature>
<dbReference type="STRING" id="457427.SSOG_08487"/>
<dbReference type="Pfam" id="PF00696">
    <property type="entry name" value="AA_kinase"/>
    <property type="match status" value="1"/>
</dbReference>
<dbReference type="GO" id="GO:0003991">
    <property type="term" value="F:acetylglutamate kinase activity"/>
    <property type="evidence" value="ECO:0007669"/>
    <property type="project" value="UniProtKB-EC"/>
</dbReference>
<evidence type="ECO:0000256" key="1">
    <source>
        <dbReference type="ARBA" id="ARBA00004828"/>
    </source>
</evidence>
<evidence type="ECO:0000256" key="7">
    <source>
        <dbReference type="ARBA" id="ARBA00022777"/>
    </source>
</evidence>
<comment type="pathway">
    <text evidence="1">Amino-acid biosynthesis; L-arginine biosynthesis; N(2)-acetyl-L-ornithine from L-glutamate: step 2/4.</text>
</comment>
<evidence type="ECO:0000256" key="5">
    <source>
        <dbReference type="ARBA" id="ARBA00022679"/>
    </source>
</evidence>
<keyword evidence="4" id="KW-0028">Amino-acid biosynthesis</keyword>
<feature type="domain" description="Aspartate/glutamate/uridylate kinase" evidence="11">
    <location>
        <begin position="37"/>
        <end position="269"/>
    </location>
</feature>
<keyword evidence="5" id="KW-0808">Transferase</keyword>
<accession>D9W7J3</accession>
<evidence type="ECO:0000313" key="12">
    <source>
        <dbReference type="EMBL" id="EFL28773.1"/>
    </source>
</evidence>
<dbReference type="SUPFAM" id="SSF53633">
    <property type="entry name" value="Carbamate kinase-like"/>
    <property type="match status" value="1"/>
</dbReference>
<evidence type="ECO:0000256" key="4">
    <source>
        <dbReference type="ARBA" id="ARBA00022605"/>
    </source>
</evidence>
<evidence type="ECO:0000256" key="8">
    <source>
        <dbReference type="ARBA" id="ARBA00022840"/>
    </source>
</evidence>
<dbReference type="GO" id="GO:0005524">
    <property type="term" value="F:ATP binding"/>
    <property type="evidence" value="ECO:0007669"/>
    <property type="project" value="UniProtKB-KW"/>
</dbReference>
<dbReference type="HOGENOM" id="CLU_053680_0_1_11"/>
<evidence type="ECO:0000256" key="3">
    <source>
        <dbReference type="ARBA" id="ARBA00022571"/>
    </source>
</evidence>
<reference evidence="12 13" key="1">
    <citation type="submission" date="2009-02" db="EMBL/GenBank/DDBJ databases">
        <title>Annotation of Streptomyces hygroscopicus strain ATCC 53653.</title>
        <authorList>
            <consortium name="The Broad Institute Genome Sequencing Platform"/>
            <consortium name="Broad Institute Microbial Sequencing Center"/>
            <person name="Fischbach M."/>
            <person name="Godfrey P."/>
            <person name="Ward D."/>
            <person name="Young S."/>
            <person name="Zeng Q."/>
            <person name="Koehrsen M."/>
            <person name="Alvarado L."/>
            <person name="Berlin A.M."/>
            <person name="Bochicchio J."/>
            <person name="Borenstein D."/>
            <person name="Chapman S.B."/>
            <person name="Chen Z."/>
            <person name="Engels R."/>
            <person name="Freedman E."/>
            <person name="Gellesch M."/>
            <person name="Goldberg J."/>
            <person name="Griggs A."/>
            <person name="Gujja S."/>
            <person name="Heilman E.R."/>
            <person name="Heiman D.I."/>
            <person name="Hepburn T.A."/>
            <person name="Howarth C."/>
            <person name="Jen D."/>
            <person name="Larson L."/>
            <person name="Lewis B."/>
            <person name="Mehta T."/>
            <person name="Park D."/>
            <person name="Pearson M."/>
            <person name="Richards J."/>
            <person name="Roberts A."/>
            <person name="Saif S."/>
            <person name="Shea T.D."/>
            <person name="Shenoy N."/>
            <person name="Sisk P."/>
            <person name="Stolte C."/>
            <person name="Sykes S.N."/>
            <person name="Thomson T."/>
            <person name="Walk T."/>
            <person name="White J."/>
            <person name="Yandava C."/>
            <person name="Straight P."/>
            <person name="Clardy J."/>
            <person name="Hung D."/>
            <person name="Kolter R."/>
            <person name="Mekalanos J."/>
            <person name="Walker S."/>
            <person name="Walsh C.T."/>
            <person name="Wieland-Brown L.C."/>
            <person name="Haas B."/>
            <person name="Nusbaum C."/>
            <person name="Birren B."/>
        </authorList>
    </citation>
    <scope>NUCLEOTIDE SEQUENCE [LARGE SCALE GENOMIC DNA]</scope>
    <source>
        <strain evidence="12 13">ATCC 53653</strain>
    </source>
</reference>
<evidence type="ECO:0000256" key="6">
    <source>
        <dbReference type="ARBA" id="ARBA00022741"/>
    </source>
</evidence>
<protein>
    <recommendedName>
        <fullName evidence="2">acetylglutamate kinase</fullName>
        <ecNumber evidence="2">2.7.2.8</ecNumber>
    </recommendedName>
</protein>
<dbReference type="InterPro" id="IPR004662">
    <property type="entry name" value="AcgluKinase_fam"/>
</dbReference>
<dbReference type="PANTHER" id="PTHR23342">
    <property type="entry name" value="N-ACETYLGLUTAMATE SYNTHASE"/>
    <property type="match status" value="1"/>
</dbReference>
<keyword evidence="8" id="KW-0067">ATP-binding</keyword>
<evidence type="ECO:0000259" key="11">
    <source>
        <dbReference type="Pfam" id="PF00696"/>
    </source>
</evidence>
<keyword evidence="7 12" id="KW-0418">Kinase</keyword>
<evidence type="ECO:0000313" key="13">
    <source>
        <dbReference type="Proteomes" id="UP000003963"/>
    </source>
</evidence>
<dbReference type="GO" id="GO:0006526">
    <property type="term" value="P:L-arginine biosynthetic process"/>
    <property type="evidence" value="ECO:0007669"/>
    <property type="project" value="UniProtKB-KW"/>
</dbReference>
<comment type="catalytic activity">
    <reaction evidence="9">
        <text>N-acetyl-L-glutamate + ATP = N-acetyl-L-glutamyl 5-phosphate + ADP</text>
        <dbReference type="Rhea" id="RHEA:14629"/>
        <dbReference type="ChEBI" id="CHEBI:30616"/>
        <dbReference type="ChEBI" id="CHEBI:44337"/>
        <dbReference type="ChEBI" id="CHEBI:57936"/>
        <dbReference type="ChEBI" id="CHEBI:456216"/>
        <dbReference type="EC" id="2.7.2.8"/>
    </reaction>
</comment>
<sequence length="317" mass="33008">MDGGMAVADDGVRRATAAKAHALIEALPWLQRLHGSTIVIRAGGSTMTDETLKRAFAQDVAFLRCAGLGPVVVHGDESEVKAHLTGLGRDSGLTAEPMDLVRMVITGRAQRELVGLLNRHGPFAIGLTGEDAHTITAGARRATADGEPLGPGAVHDVGEVNADVVQALLDNGRIPVVSSIARSTNGDICRVSPDAAAAALAAALRAERLVLLSDTEGLPTNRLHGRSVIGLLTTGELEHLLPELGNTWRPPMEACLRALRSGVGRARVLDGRVPHVLLHEVFAGEALGTTVRPGTTGSDPRGPGTKQHPGAPLSHSM</sequence>
<evidence type="ECO:0000256" key="2">
    <source>
        <dbReference type="ARBA" id="ARBA00013065"/>
    </source>
</evidence>
<evidence type="ECO:0000256" key="9">
    <source>
        <dbReference type="ARBA" id="ARBA00048141"/>
    </source>
</evidence>
<dbReference type="EC" id="2.7.2.8" evidence="2"/>
<dbReference type="PANTHER" id="PTHR23342:SF0">
    <property type="entry name" value="N-ACETYLGLUTAMATE SYNTHASE, MITOCHONDRIAL"/>
    <property type="match status" value="1"/>
</dbReference>
<name>D9W7J3_9ACTN</name>
<keyword evidence="3" id="KW-0055">Arginine biosynthesis</keyword>
<dbReference type="EMBL" id="GG657754">
    <property type="protein sequence ID" value="EFL28773.1"/>
    <property type="molecule type" value="Genomic_DNA"/>
</dbReference>
<dbReference type="AlphaFoldDB" id="D9W7J3"/>